<evidence type="ECO:0000313" key="6">
    <source>
        <dbReference type="EMBL" id="CAB4535543.1"/>
    </source>
</evidence>
<dbReference type="InterPro" id="IPR050707">
    <property type="entry name" value="HTH_MetabolicPath_Reg"/>
</dbReference>
<dbReference type="InterPro" id="IPR036388">
    <property type="entry name" value="WH-like_DNA-bd_sf"/>
</dbReference>
<feature type="domain" description="IclR-ED" evidence="5">
    <location>
        <begin position="65"/>
        <end position="248"/>
    </location>
</feature>
<dbReference type="InterPro" id="IPR005471">
    <property type="entry name" value="Tscrpt_reg_IclR_N"/>
</dbReference>
<dbReference type="Pfam" id="PF09339">
    <property type="entry name" value="HTH_IclR"/>
    <property type="match status" value="1"/>
</dbReference>
<dbReference type="GO" id="GO:0045892">
    <property type="term" value="P:negative regulation of DNA-templated transcription"/>
    <property type="evidence" value="ECO:0007669"/>
    <property type="project" value="TreeGrafter"/>
</dbReference>
<dbReference type="Pfam" id="PF01614">
    <property type="entry name" value="IclR_C"/>
    <property type="match status" value="1"/>
</dbReference>
<dbReference type="PANTHER" id="PTHR30136">
    <property type="entry name" value="HELIX-TURN-HELIX TRANSCRIPTIONAL REGULATOR, ICLR FAMILY"/>
    <property type="match status" value="1"/>
</dbReference>
<dbReference type="InterPro" id="IPR029016">
    <property type="entry name" value="GAF-like_dom_sf"/>
</dbReference>
<organism evidence="6">
    <name type="scientific">freshwater metagenome</name>
    <dbReference type="NCBI Taxonomy" id="449393"/>
    <lineage>
        <taxon>unclassified sequences</taxon>
        <taxon>metagenomes</taxon>
        <taxon>ecological metagenomes</taxon>
    </lineage>
</organism>
<dbReference type="SUPFAM" id="SSF46785">
    <property type="entry name" value="Winged helix' DNA-binding domain"/>
    <property type="match status" value="1"/>
</dbReference>
<dbReference type="GO" id="GO:0003677">
    <property type="term" value="F:DNA binding"/>
    <property type="evidence" value="ECO:0007669"/>
    <property type="project" value="UniProtKB-KW"/>
</dbReference>
<dbReference type="InterPro" id="IPR036390">
    <property type="entry name" value="WH_DNA-bd_sf"/>
</dbReference>
<gene>
    <name evidence="6" type="ORF">UFOPK1425_00290</name>
</gene>
<dbReference type="Gene3D" id="1.10.10.10">
    <property type="entry name" value="Winged helix-like DNA-binding domain superfamily/Winged helix DNA-binding domain"/>
    <property type="match status" value="1"/>
</dbReference>
<sequence>MTYVKSANRVMEILQLVNVYPRGLTLSEICEKMGMPKSSTHELLHAMEQQNFLQLDDKKYRIGIRVFELGQTASRNLDLLQAIRPHLKWLSSQSSMTTQFGILDNTDVIYLSKIKNHEGIAVESQAGARMPAHATALGKAMLSLLPEEILLANYSSLVFEKFTPNTIGSVSELRDRLKEVRDKKFAEDHEEFTKGVFCISVPVPGIRANTIGAISISMPEEHWKQVEREKIVENLRLAGTRILEDAKTYYGQSSFSN</sequence>
<evidence type="ECO:0000259" key="4">
    <source>
        <dbReference type="PROSITE" id="PS51077"/>
    </source>
</evidence>
<dbReference type="AlphaFoldDB" id="A0A6J6BAX3"/>
<dbReference type="GO" id="GO:0003700">
    <property type="term" value="F:DNA-binding transcription factor activity"/>
    <property type="evidence" value="ECO:0007669"/>
    <property type="project" value="TreeGrafter"/>
</dbReference>
<name>A0A6J6BAX3_9ZZZZ</name>
<feature type="domain" description="HTH iclR-type" evidence="4">
    <location>
        <begin position="4"/>
        <end position="64"/>
    </location>
</feature>
<dbReference type="SMART" id="SM00346">
    <property type="entry name" value="HTH_ICLR"/>
    <property type="match status" value="1"/>
</dbReference>
<keyword evidence="1" id="KW-0805">Transcription regulation</keyword>
<dbReference type="PROSITE" id="PS51077">
    <property type="entry name" value="HTH_ICLR"/>
    <property type="match status" value="1"/>
</dbReference>
<dbReference type="Gene3D" id="3.30.450.40">
    <property type="match status" value="1"/>
</dbReference>
<keyword evidence="3" id="KW-0804">Transcription</keyword>
<dbReference type="PANTHER" id="PTHR30136:SF35">
    <property type="entry name" value="HTH-TYPE TRANSCRIPTIONAL REGULATOR RV1719"/>
    <property type="match status" value="1"/>
</dbReference>
<protein>
    <submittedName>
        <fullName evidence="6">Unannotated protein</fullName>
    </submittedName>
</protein>
<accession>A0A6J6BAX3</accession>
<dbReference type="PROSITE" id="PS51078">
    <property type="entry name" value="ICLR_ED"/>
    <property type="match status" value="1"/>
</dbReference>
<evidence type="ECO:0000256" key="2">
    <source>
        <dbReference type="ARBA" id="ARBA00023125"/>
    </source>
</evidence>
<evidence type="ECO:0000256" key="1">
    <source>
        <dbReference type="ARBA" id="ARBA00023015"/>
    </source>
</evidence>
<reference evidence="6" key="1">
    <citation type="submission" date="2020-05" db="EMBL/GenBank/DDBJ databases">
        <authorList>
            <person name="Chiriac C."/>
            <person name="Salcher M."/>
            <person name="Ghai R."/>
            <person name="Kavagutti S V."/>
        </authorList>
    </citation>
    <scope>NUCLEOTIDE SEQUENCE</scope>
</reference>
<keyword evidence="2" id="KW-0238">DNA-binding</keyword>
<dbReference type="EMBL" id="CAEZSJ010000034">
    <property type="protein sequence ID" value="CAB4535543.1"/>
    <property type="molecule type" value="Genomic_DNA"/>
</dbReference>
<dbReference type="SUPFAM" id="SSF55781">
    <property type="entry name" value="GAF domain-like"/>
    <property type="match status" value="1"/>
</dbReference>
<dbReference type="InterPro" id="IPR014757">
    <property type="entry name" value="Tscrpt_reg_IclR_C"/>
</dbReference>
<evidence type="ECO:0000256" key="3">
    <source>
        <dbReference type="ARBA" id="ARBA00023163"/>
    </source>
</evidence>
<proteinExistence type="predicted"/>
<evidence type="ECO:0000259" key="5">
    <source>
        <dbReference type="PROSITE" id="PS51078"/>
    </source>
</evidence>